<name>A0ABQ9FZT2_9NEOP</name>
<evidence type="ECO:0008006" key="3">
    <source>
        <dbReference type="Google" id="ProtNLM"/>
    </source>
</evidence>
<evidence type="ECO:0000313" key="2">
    <source>
        <dbReference type="Proteomes" id="UP001159363"/>
    </source>
</evidence>
<reference evidence="1 2" key="1">
    <citation type="submission" date="2023-02" db="EMBL/GenBank/DDBJ databases">
        <title>LHISI_Scaffold_Assembly.</title>
        <authorList>
            <person name="Stuart O.P."/>
            <person name="Cleave R."/>
            <person name="Magrath M.J.L."/>
            <person name="Mikheyev A.S."/>
        </authorList>
    </citation>
    <scope>NUCLEOTIDE SEQUENCE [LARGE SCALE GENOMIC DNA]</scope>
    <source>
        <strain evidence="1">Daus_M_001</strain>
        <tissue evidence="1">Leg muscle</tissue>
    </source>
</reference>
<proteinExistence type="predicted"/>
<comment type="caution">
    <text evidence="1">The sequence shown here is derived from an EMBL/GenBank/DDBJ whole genome shotgun (WGS) entry which is preliminary data.</text>
</comment>
<organism evidence="1 2">
    <name type="scientific">Dryococelus australis</name>
    <dbReference type="NCBI Taxonomy" id="614101"/>
    <lineage>
        <taxon>Eukaryota</taxon>
        <taxon>Metazoa</taxon>
        <taxon>Ecdysozoa</taxon>
        <taxon>Arthropoda</taxon>
        <taxon>Hexapoda</taxon>
        <taxon>Insecta</taxon>
        <taxon>Pterygota</taxon>
        <taxon>Neoptera</taxon>
        <taxon>Polyneoptera</taxon>
        <taxon>Phasmatodea</taxon>
        <taxon>Verophasmatodea</taxon>
        <taxon>Anareolatae</taxon>
        <taxon>Phasmatidae</taxon>
        <taxon>Eurycanthinae</taxon>
        <taxon>Dryococelus</taxon>
    </lineage>
</organism>
<accession>A0ABQ9FZT2</accession>
<dbReference type="EMBL" id="JARBHB010000017">
    <property type="protein sequence ID" value="KAJ8865740.1"/>
    <property type="molecule type" value="Genomic_DNA"/>
</dbReference>
<protein>
    <recommendedName>
        <fullName evidence="3">C2H2-type domain-containing protein</fullName>
    </recommendedName>
</protein>
<sequence>MPLIGGFSWGYPDISPPSPSGADPYSPRFTLIGSQDFDVKSLPNLFTHSPYGVAHSNPKLLTDFEHEIQHLEEVSRGSFPRLQRELDYESLVAACCTFSAHAAGASNYYRAALRKLDVFRPLSSEQHGNSLHTPCDVSCRATFWWRKSKISSGRVQYGAKKKKPQLTLQQFTTRHCASTQETDAPFEFRAGVEIEIKFISNRRNWWFEISIRDQQTSLTNMMQANDFTKSTLWMYLLSLLEYSMENNVATVDRSSAKAANARRHEKSDCFENQSHDFLSCYKCSGQFTRRDNLNTSRLTNHVSASISRHCDVSTRSNCASDDRQVGPRWVSGQAARLPPTRTVSFPGEVDPEFSHVVIVPGDAAFRRVL</sequence>
<evidence type="ECO:0000313" key="1">
    <source>
        <dbReference type="EMBL" id="KAJ8865740.1"/>
    </source>
</evidence>
<keyword evidence="2" id="KW-1185">Reference proteome</keyword>
<gene>
    <name evidence="1" type="ORF">PR048_033261</name>
</gene>
<dbReference type="Proteomes" id="UP001159363">
    <property type="component" value="Chromosome 16"/>
</dbReference>